<dbReference type="RefSeq" id="WP_345257787.1">
    <property type="nucleotide sequence ID" value="NZ_BAABGY010000016.1"/>
</dbReference>
<dbReference type="Proteomes" id="UP001501725">
    <property type="component" value="Unassembled WGS sequence"/>
</dbReference>
<protein>
    <submittedName>
        <fullName evidence="2">Uncharacterized protein</fullName>
    </submittedName>
</protein>
<dbReference type="EMBL" id="BAABGY010000016">
    <property type="protein sequence ID" value="GAA4341985.1"/>
    <property type="molecule type" value="Genomic_DNA"/>
</dbReference>
<reference evidence="3" key="1">
    <citation type="journal article" date="2019" name="Int. J. Syst. Evol. Microbiol.">
        <title>The Global Catalogue of Microorganisms (GCM) 10K type strain sequencing project: providing services to taxonomists for standard genome sequencing and annotation.</title>
        <authorList>
            <consortium name="The Broad Institute Genomics Platform"/>
            <consortium name="The Broad Institute Genome Sequencing Center for Infectious Disease"/>
            <person name="Wu L."/>
            <person name="Ma J."/>
        </authorList>
    </citation>
    <scope>NUCLEOTIDE SEQUENCE [LARGE SCALE GENOMIC DNA]</scope>
    <source>
        <strain evidence="3">JCM 17919</strain>
    </source>
</reference>
<proteinExistence type="predicted"/>
<evidence type="ECO:0000313" key="3">
    <source>
        <dbReference type="Proteomes" id="UP001501725"/>
    </source>
</evidence>
<gene>
    <name evidence="2" type="ORF">GCM10023184_40890</name>
</gene>
<name>A0ABP8HNW9_9BACT</name>
<evidence type="ECO:0000313" key="2">
    <source>
        <dbReference type="EMBL" id="GAA4341985.1"/>
    </source>
</evidence>
<sequence length="69" mass="7488">MNQQTLQEQLSLLESQFAELLTEGATPPVLRATWALIRQQRRLLATTQDPAASPENAVANTPVCGQACP</sequence>
<organism evidence="2 3">
    <name type="scientific">Flaviaesturariibacter amylovorans</name>
    <dbReference type="NCBI Taxonomy" id="1084520"/>
    <lineage>
        <taxon>Bacteria</taxon>
        <taxon>Pseudomonadati</taxon>
        <taxon>Bacteroidota</taxon>
        <taxon>Chitinophagia</taxon>
        <taxon>Chitinophagales</taxon>
        <taxon>Chitinophagaceae</taxon>
        <taxon>Flaviaestuariibacter</taxon>
    </lineage>
</organism>
<comment type="caution">
    <text evidence="2">The sequence shown here is derived from an EMBL/GenBank/DDBJ whole genome shotgun (WGS) entry which is preliminary data.</text>
</comment>
<accession>A0ABP8HNW9</accession>
<keyword evidence="3" id="KW-1185">Reference proteome</keyword>
<feature type="region of interest" description="Disordered" evidence="1">
    <location>
        <begin position="47"/>
        <end position="69"/>
    </location>
</feature>
<evidence type="ECO:0000256" key="1">
    <source>
        <dbReference type="SAM" id="MobiDB-lite"/>
    </source>
</evidence>